<dbReference type="EMBL" id="SGXD01000003">
    <property type="protein sequence ID" value="RZS87024.1"/>
    <property type="molecule type" value="Genomic_DNA"/>
</dbReference>
<evidence type="ECO:0000313" key="4">
    <source>
        <dbReference type="EMBL" id="RZS87024.1"/>
    </source>
</evidence>
<dbReference type="Pfam" id="PF00702">
    <property type="entry name" value="Hydrolase"/>
    <property type="match status" value="1"/>
</dbReference>
<reference evidence="4 5" key="1">
    <citation type="submission" date="2019-02" db="EMBL/GenBank/DDBJ databases">
        <title>Genomic Encyclopedia of Type Strains, Phase IV (KMG-IV): sequencing the most valuable type-strain genomes for metagenomic binning, comparative biology and taxonomic classification.</title>
        <authorList>
            <person name="Goeker M."/>
        </authorList>
    </citation>
    <scope>NUCLEOTIDE SEQUENCE [LARGE SCALE GENOMIC DNA]</scope>
    <source>
        <strain evidence="4 5">DSM 45622</strain>
    </source>
</reference>
<dbReference type="PRINTS" id="PR00413">
    <property type="entry name" value="HADHALOGNASE"/>
</dbReference>
<proteinExistence type="predicted"/>
<dbReference type="RefSeq" id="WP_130493212.1">
    <property type="nucleotide sequence ID" value="NZ_SGXD01000003.1"/>
</dbReference>
<dbReference type="GO" id="GO:0044281">
    <property type="term" value="P:small molecule metabolic process"/>
    <property type="evidence" value="ECO:0007669"/>
    <property type="project" value="UniProtKB-ARBA"/>
</dbReference>
<dbReference type="SUPFAM" id="SSF56784">
    <property type="entry name" value="HAD-like"/>
    <property type="match status" value="1"/>
</dbReference>
<evidence type="ECO:0000313" key="5">
    <source>
        <dbReference type="Proteomes" id="UP000293638"/>
    </source>
</evidence>
<keyword evidence="5" id="KW-1185">Reference proteome</keyword>
<dbReference type="Gene3D" id="3.40.50.1000">
    <property type="entry name" value="HAD superfamily/HAD-like"/>
    <property type="match status" value="1"/>
</dbReference>
<dbReference type="InterPro" id="IPR036412">
    <property type="entry name" value="HAD-like_sf"/>
</dbReference>
<dbReference type="PANTHER" id="PTHR46470">
    <property type="entry name" value="N-ACYLNEURAMINATE-9-PHOSPHATASE"/>
    <property type="match status" value="1"/>
</dbReference>
<sequence>MARVTAVLFDVDDTLVDHSGAVVRGFLAKLGSVLPDLDAEIQQRAVEEWRRLEELHYTRYLAGELTWQGQRRERVRDVLRWLELPEVSDEQLDAWFEGYRQAFDATTEVFADTLETLDALGVPTGVISNNETANLLAKLSRVGLGERFDVVLCPAEGGLPAKPHPEAFLAGCRQLGSDPATTAYVGDRLRTDAVGARDAGLVGVWLDRRGRERELPAGVVRIGALPELLALVG</sequence>
<dbReference type="InterPro" id="IPR006439">
    <property type="entry name" value="HAD-SF_hydro_IA"/>
</dbReference>
<evidence type="ECO:0000256" key="1">
    <source>
        <dbReference type="ARBA" id="ARBA00001946"/>
    </source>
</evidence>
<dbReference type="PANTHER" id="PTHR46470:SF4">
    <property type="entry name" value="5-AMINO-6-(5-PHOSPHO-D-RIBITYLAMINO)URACIL PHOSPHATASE YIGB"/>
    <property type="match status" value="1"/>
</dbReference>
<accession>A0A4Q7NP28</accession>
<comment type="cofactor">
    <cofactor evidence="1">
        <name>Mg(2+)</name>
        <dbReference type="ChEBI" id="CHEBI:18420"/>
    </cofactor>
</comment>
<keyword evidence="3" id="KW-0460">Magnesium</keyword>
<dbReference type="InterPro" id="IPR023214">
    <property type="entry name" value="HAD_sf"/>
</dbReference>
<protein>
    <submittedName>
        <fullName evidence="4">Putative hydrolase of the HAD superfamily</fullName>
    </submittedName>
</protein>
<dbReference type="NCBIfam" id="TIGR01549">
    <property type="entry name" value="HAD-SF-IA-v1"/>
    <property type="match status" value="1"/>
</dbReference>
<evidence type="ECO:0000256" key="2">
    <source>
        <dbReference type="ARBA" id="ARBA00022801"/>
    </source>
</evidence>
<name>A0A4Q7NP28_9ACTN</name>
<evidence type="ECO:0000256" key="3">
    <source>
        <dbReference type="ARBA" id="ARBA00022842"/>
    </source>
</evidence>
<dbReference type="Gene3D" id="1.20.120.1600">
    <property type="match status" value="1"/>
</dbReference>
<comment type="caution">
    <text evidence="4">The sequence shown here is derived from an EMBL/GenBank/DDBJ whole genome shotgun (WGS) entry which is preliminary data.</text>
</comment>
<organism evidence="4 5">
    <name type="scientific">Motilibacter rhizosphaerae</name>
    <dbReference type="NCBI Taxonomy" id="598652"/>
    <lineage>
        <taxon>Bacteria</taxon>
        <taxon>Bacillati</taxon>
        <taxon>Actinomycetota</taxon>
        <taxon>Actinomycetes</taxon>
        <taxon>Motilibacterales</taxon>
        <taxon>Motilibacteraceae</taxon>
        <taxon>Motilibacter</taxon>
    </lineage>
</organism>
<dbReference type="InterPro" id="IPR051400">
    <property type="entry name" value="HAD-like_hydrolase"/>
</dbReference>
<dbReference type="Proteomes" id="UP000293638">
    <property type="component" value="Unassembled WGS sequence"/>
</dbReference>
<dbReference type="SFLD" id="SFLDG01129">
    <property type="entry name" value="C1.5:_HAD__Beta-PGM__Phosphata"/>
    <property type="match status" value="1"/>
</dbReference>
<gene>
    <name evidence="4" type="ORF">EV189_2446</name>
</gene>
<dbReference type="AlphaFoldDB" id="A0A4Q7NP28"/>
<keyword evidence="2 4" id="KW-0378">Hydrolase</keyword>
<dbReference type="OrthoDB" id="9810501at2"/>
<dbReference type="GO" id="GO:0016787">
    <property type="term" value="F:hydrolase activity"/>
    <property type="evidence" value="ECO:0007669"/>
    <property type="project" value="UniProtKB-KW"/>
</dbReference>
<dbReference type="SFLD" id="SFLDS00003">
    <property type="entry name" value="Haloacid_Dehalogenase"/>
    <property type="match status" value="1"/>
</dbReference>